<dbReference type="NCBIfam" id="TIGR00147">
    <property type="entry name" value="YegS/Rv2252/BmrU family lipid kinase"/>
    <property type="match status" value="1"/>
</dbReference>
<comment type="caution">
    <text evidence="7">The sequence shown here is derived from an EMBL/GenBank/DDBJ whole genome shotgun (WGS) entry which is preliminary data.</text>
</comment>
<dbReference type="Pfam" id="PF19279">
    <property type="entry name" value="YegS_C"/>
    <property type="match status" value="1"/>
</dbReference>
<dbReference type="SUPFAM" id="SSF111331">
    <property type="entry name" value="NAD kinase/diacylglycerol kinase-like"/>
    <property type="match status" value="1"/>
</dbReference>
<dbReference type="InterPro" id="IPR045540">
    <property type="entry name" value="YegS/DAGK_C"/>
</dbReference>
<feature type="region of interest" description="Disordered" evidence="5">
    <location>
        <begin position="1"/>
        <end position="23"/>
    </location>
</feature>
<reference evidence="7 8" key="1">
    <citation type="submission" date="2020-01" db="EMBL/GenBank/DDBJ databases">
        <title>Genomes assembled from Gulf of Kutch pelagic sediment metagenomes.</title>
        <authorList>
            <person name="Chandrashekar M."/>
            <person name="Mahajan M.S."/>
            <person name="Dave K.J."/>
            <person name="Vatsa P."/>
            <person name="Nathani N.M."/>
        </authorList>
    </citation>
    <scope>NUCLEOTIDE SEQUENCE [LARGE SCALE GENOMIC DNA]</scope>
    <source>
        <strain evidence="7">KS3-K002</strain>
    </source>
</reference>
<dbReference type="SMART" id="SM00046">
    <property type="entry name" value="DAGKc"/>
    <property type="match status" value="1"/>
</dbReference>
<evidence type="ECO:0000256" key="2">
    <source>
        <dbReference type="ARBA" id="ARBA00022741"/>
    </source>
</evidence>
<evidence type="ECO:0000256" key="3">
    <source>
        <dbReference type="ARBA" id="ARBA00022777"/>
    </source>
</evidence>
<dbReference type="Proteomes" id="UP000702544">
    <property type="component" value="Unassembled WGS sequence"/>
</dbReference>
<evidence type="ECO:0000313" key="7">
    <source>
        <dbReference type="EMBL" id="NIR75535.1"/>
    </source>
</evidence>
<evidence type="ECO:0000259" key="6">
    <source>
        <dbReference type="PROSITE" id="PS50146"/>
    </source>
</evidence>
<sequence>MADSGASRSKRTEQPSTGGGIFVIHNPMAGVRHPDRLRRRVESELESRGIRFEYAFTEDRGHGEELTRRALERGFDRVLVAGGDGTVLEAAVALIGTESALAMLPVGTGNQLAANLGLPRGLKKLLNVAVTGVQRKIDVGMLDGRPFTIIAGAGFDAEVIRPPASLKRRIGYLAYVQAATGAAIAPKVSRLRVVVDGKAETLSGIGVEVANMPGLTAPTLVRPVDLVPNGKPDDGLLDVCVLAVESTVEFVAALTAIMTGRQKKSSGLQYFRGREVRVEADPPLPVQIDGELLDKTTPFVATVRPLALNVIVPDDREGEAPGDA</sequence>
<organism evidence="7 8">
    <name type="scientific">Candidatus Kutchimonas denitrificans</name>
    <dbReference type="NCBI Taxonomy" id="3056748"/>
    <lineage>
        <taxon>Bacteria</taxon>
        <taxon>Pseudomonadati</taxon>
        <taxon>Gemmatimonadota</taxon>
        <taxon>Gemmatimonadia</taxon>
        <taxon>Candidatus Palauibacterales</taxon>
        <taxon>Candidatus Palauibacteraceae</taxon>
        <taxon>Candidatus Kutchimonas</taxon>
    </lineage>
</organism>
<dbReference type="PANTHER" id="PTHR12358:SF54">
    <property type="entry name" value="SPHINGOSINE KINASE RELATED PROTEIN"/>
    <property type="match status" value="1"/>
</dbReference>
<keyword evidence="1" id="KW-0808">Transferase</keyword>
<evidence type="ECO:0000256" key="1">
    <source>
        <dbReference type="ARBA" id="ARBA00022679"/>
    </source>
</evidence>
<dbReference type="GO" id="GO:0005524">
    <property type="term" value="F:ATP binding"/>
    <property type="evidence" value="ECO:0007669"/>
    <property type="project" value="UniProtKB-KW"/>
</dbReference>
<evidence type="ECO:0000256" key="5">
    <source>
        <dbReference type="SAM" id="MobiDB-lite"/>
    </source>
</evidence>
<protein>
    <submittedName>
        <fullName evidence="7">Diacylglycerol kinase family lipid kinase</fullName>
    </submittedName>
</protein>
<dbReference type="InterPro" id="IPR050187">
    <property type="entry name" value="Lipid_Phosphate_FormReg"/>
</dbReference>
<evidence type="ECO:0000256" key="4">
    <source>
        <dbReference type="ARBA" id="ARBA00022840"/>
    </source>
</evidence>
<name>A0AAE4ZCV1_9BACT</name>
<dbReference type="InterPro" id="IPR005218">
    <property type="entry name" value="Diacylglycerol/lipid_kinase"/>
</dbReference>
<keyword evidence="4" id="KW-0067">ATP-binding</keyword>
<dbReference type="Gene3D" id="2.60.200.40">
    <property type="match status" value="1"/>
</dbReference>
<dbReference type="InterPro" id="IPR016064">
    <property type="entry name" value="NAD/diacylglycerol_kinase_sf"/>
</dbReference>
<dbReference type="Gene3D" id="3.40.50.10330">
    <property type="entry name" value="Probable inorganic polyphosphate/atp-NAD kinase, domain 1"/>
    <property type="match status" value="1"/>
</dbReference>
<dbReference type="InterPro" id="IPR017438">
    <property type="entry name" value="ATP-NAD_kinase_N"/>
</dbReference>
<dbReference type="GO" id="GO:0008654">
    <property type="term" value="P:phospholipid biosynthetic process"/>
    <property type="evidence" value="ECO:0007669"/>
    <property type="project" value="InterPro"/>
</dbReference>
<dbReference type="GO" id="GO:0016301">
    <property type="term" value="F:kinase activity"/>
    <property type="evidence" value="ECO:0007669"/>
    <property type="project" value="UniProtKB-KW"/>
</dbReference>
<gene>
    <name evidence="7" type="ORF">GWO12_10580</name>
</gene>
<dbReference type="PANTHER" id="PTHR12358">
    <property type="entry name" value="SPHINGOSINE KINASE"/>
    <property type="match status" value="1"/>
</dbReference>
<dbReference type="PROSITE" id="PS50146">
    <property type="entry name" value="DAGK"/>
    <property type="match status" value="1"/>
</dbReference>
<keyword evidence="3 7" id="KW-0418">Kinase</keyword>
<dbReference type="Pfam" id="PF00781">
    <property type="entry name" value="DAGK_cat"/>
    <property type="match status" value="1"/>
</dbReference>
<keyword evidence="2" id="KW-0547">Nucleotide-binding</keyword>
<dbReference type="EMBL" id="JAACAK010000083">
    <property type="protein sequence ID" value="NIR75535.1"/>
    <property type="molecule type" value="Genomic_DNA"/>
</dbReference>
<proteinExistence type="predicted"/>
<dbReference type="InterPro" id="IPR001206">
    <property type="entry name" value="Diacylglycerol_kinase_cat_dom"/>
</dbReference>
<dbReference type="AlphaFoldDB" id="A0AAE4ZCV1"/>
<feature type="domain" description="DAGKc" evidence="6">
    <location>
        <begin position="16"/>
        <end position="146"/>
    </location>
</feature>
<accession>A0AAE4ZCV1</accession>
<evidence type="ECO:0000313" key="8">
    <source>
        <dbReference type="Proteomes" id="UP000702544"/>
    </source>
</evidence>